<keyword evidence="1" id="KW-1133">Transmembrane helix</keyword>
<dbReference type="InterPro" id="IPR052336">
    <property type="entry name" value="MlaD_Phospholipid_Transporter"/>
</dbReference>
<comment type="caution">
    <text evidence="3">The sequence shown here is derived from an EMBL/GenBank/DDBJ whole genome shotgun (WGS) entry which is preliminary data.</text>
</comment>
<evidence type="ECO:0000259" key="2">
    <source>
        <dbReference type="Pfam" id="PF02470"/>
    </source>
</evidence>
<feature type="transmembrane region" description="Helical" evidence="1">
    <location>
        <begin position="12"/>
        <end position="30"/>
    </location>
</feature>
<name>A0A538TNL1_UNCEI</name>
<proteinExistence type="predicted"/>
<dbReference type="Proteomes" id="UP000317691">
    <property type="component" value="Unassembled WGS sequence"/>
</dbReference>
<keyword evidence="1" id="KW-0812">Transmembrane</keyword>
<reference evidence="3 4" key="1">
    <citation type="journal article" date="2019" name="Nat. Microbiol.">
        <title>Mediterranean grassland soil C-N compound turnover is dependent on rainfall and depth, and is mediated by genomically divergent microorganisms.</title>
        <authorList>
            <person name="Diamond S."/>
            <person name="Andeer P.F."/>
            <person name="Li Z."/>
            <person name="Crits-Christoph A."/>
            <person name="Burstein D."/>
            <person name="Anantharaman K."/>
            <person name="Lane K.R."/>
            <person name="Thomas B.C."/>
            <person name="Pan C."/>
            <person name="Northen T.R."/>
            <person name="Banfield J.F."/>
        </authorList>
    </citation>
    <scope>NUCLEOTIDE SEQUENCE [LARGE SCALE GENOMIC DNA]</scope>
    <source>
        <strain evidence="3">WS_9</strain>
    </source>
</reference>
<dbReference type="AlphaFoldDB" id="A0A538TNL1"/>
<keyword evidence="1" id="KW-0472">Membrane</keyword>
<evidence type="ECO:0000256" key="1">
    <source>
        <dbReference type="SAM" id="Phobius"/>
    </source>
</evidence>
<gene>
    <name evidence="3" type="ORF">E6K79_05405</name>
</gene>
<evidence type="ECO:0000313" key="4">
    <source>
        <dbReference type="Proteomes" id="UP000317691"/>
    </source>
</evidence>
<sequence>MKRTGQIPFMGLKIGIFVFIASVLLLWATFQSGSFRLGKEEDIVVRFPSVGGLEEGAVVRLNGVPIGVVRDISLTPQGNDVAVKLGVKKGTRARLHEGASARITTVGFLAELYVELNGGNEAAPPIRNDAEITPGLLADPAVMMNKVKSMADTLDIMLSNLTSASRSLVHGKGTLGRLSQDDRLYEQMVSLTHEATQLTSRMNENQERISGRLYTLTGTLDSLTYQMQHGNGTVARLLNSDELHQKLASSSARLDSILSIVESGKGTFGRMMADTALFDDTKALVASMKRLMAEIEKNPKKYLKFSVF</sequence>
<protein>
    <submittedName>
        <fullName evidence="3">MCE family protein</fullName>
    </submittedName>
</protein>
<dbReference type="PANTHER" id="PTHR33371">
    <property type="entry name" value="INTERMEMBRANE PHOSPHOLIPID TRANSPORT SYSTEM BINDING PROTEIN MLAD-RELATED"/>
    <property type="match status" value="1"/>
</dbReference>
<dbReference type="EMBL" id="VBOZ01000014">
    <property type="protein sequence ID" value="TMQ65204.1"/>
    <property type="molecule type" value="Genomic_DNA"/>
</dbReference>
<organism evidence="3 4">
    <name type="scientific">Eiseniibacteriota bacterium</name>
    <dbReference type="NCBI Taxonomy" id="2212470"/>
    <lineage>
        <taxon>Bacteria</taxon>
        <taxon>Candidatus Eiseniibacteriota</taxon>
    </lineage>
</organism>
<feature type="domain" description="Mce/MlaD" evidence="2">
    <location>
        <begin position="42"/>
        <end position="119"/>
    </location>
</feature>
<dbReference type="Pfam" id="PF02470">
    <property type="entry name" value="MlaD"/>
    <property type="match status" value="1"/>
</dbReference>
<accession>A0A538TNL1</accession>
<dbReference type="InterPro" id="IPR003399">
    <property type="entry name" value="Mce/MlaD"/>
</dbReference>
<evidence type="ECO:0000313" key="3">
    <source>
        <dbReference type="EMBL" id="TMQ65204.1"/>
    </source>
</evidence>
<dbReference type="PANTHER" id="PTHR33371:SF4">
    <property type="entry name" value="INTERMEMBRANE PHOSPHOLIPID TRANSPORT SYSTEM BINDING PROTEIN MLAD"/>
    <property type="match status" value="1"/>
</dbReference>